<evidence type="ECO:0000313" key="2">
    <source>
        <dbReference type="Proteomes" id="UP000800036"/>
    </source>
</evidence>
<sequence>MAHLFVLPREIRDIIYSYVDEPGSCFLWPYPIDTRLHQWSGVQSINIECDRVPVEKAIIPGCQATEEYLRAFWASGSRDSQITVRLHIDYRTDQDPVVQASETCGRKNISAIVGRELLKSTKHLRLLIQVSQFLDQPQEIDLVEKIGHNLIQGFMTLMSHPKGAASTYKTIKVGIDLTSPTGYWTHATNHDTARYYFNPYINHFPVLAPGSTLVQDAESYRLKLLRLDEEQVNPCIPIPDFRLVKTVALLYALGGICEVDRYWTEEEVLEAFPSRSIPRSMYFHEYSELESRIRRWSDKSVTRYGAGY</sequence>
<gene>
    <name evidence="1" type="ORF">BU23DRAFT_61727</name>
</gene>
<proteinExistence type="predicted"/>
<reference evidence="1" key="1">
    <citation type="journal article" date="2020" name="Stud. Mycol.">
        <title>101 Dothideomycetes genomes: a test case for predicting lifestyles and emergence of pathogens.</title>
        <authorList>
            <person name="Haridas S."/>
            <person name="Albert R."/>
            <person name="Binder M."/>
            <person name="Bloem J."/>
            <person name="Labutti K."/>
            <person name="Salamov A."/>
            <person name="Andreopoulos B."/>
            <person name="Baker S."/>
            <person name="Barry K."/>
            <person name="Bills G."/>
            <person name="Bluhm B."/>
            <person name="Cannon C."/>
            <person name="Castanera R."/>
            <person name="Culley D."/>
            <person name="Daum C."/>
            <person name="Ezra D."/>
            <person name="Gonzalez J."/>
            <person name="Henrissat B."/>
            <person name="Kuo A."/>
            <person name="Liang C."/>
            <person name="Lipzen A."/>
            <person name="Lutzoni F."/>
            <person name="Magnuson J."/>
            <person name="Mondo S."/>
            <person name="Nolan M."/>
            <person name="Ohm R."/>
            <person name="Pangilinan J."/>
            <person name="Park H.-J."/>
            <person name="Ramirez L."/>
            <person name="Alfaro M."/>
            <person name="Sun H."/>
            <person name="Tritt A."/>
            <person name="Yoshinaga Y."/>
            <person name="Zwiers L.-H."/>
            <person name="Turgeon B."/>
            <person name="Goodwin S."/>
            <person name="Spatafora J."/>
            <person name="Crous P."/>
            <person name="Grigoriev I."/>
        </authorList>
    </citation>
    <scope>NUCLEOTIDE SEQUENCE</scope>
    <source>
        <strain evidence="1">CBS 107.79</strain>
    </source>
</reference>
<accession>A0A6A5UHZ7</accession>
<dbReference type="Proteomes" id="UP000800036">
    <property type="component" value="Unassembled WGS sequence"/>
</dbReference>
<evidence type="ECO:0000313" key="1">
    <source>
        <dbReference type="EMBL" id="KAF1964485.1"/>
    </source>
</evidence>
<organism evidence="1 2">
    <name type="scientific">Bimuria novae-zelandiae CBS 107.79</name>
    <dbReference type="NCBI Taxonomy" id="1447943"/>
    <lineage>
        <taxon>Eukaryota</taxon>
        <taxon>Fungi</taxon>
        <taxon>Dikarya</taxon>
        <taxon>Ascomycota</taxon>
        <taxon>Pezizomycotina</taxon>
        <taxon>Dothideomycetes</taxon>
        <taxon>Pleosporomycetidae</taxon>
        <taxon>Pleosporales</taxon>
        <taxon>Massarineae</taxon>
        <taxon>Didymosphaeriaceae</taxon>
        <taxon>Bimuria</taxon>
    </lineage>
</organism>
<name>A0A6A5UHZ7_9PLEO</name>
<dbReference type="AlphaFoldDB" id="A0A6A5UHZ7"/>
<protein>
    <submittedName>
        <fullName evidence="1">Uncharacterized protein</fullName>
    </submittedName>
</protein>
<keyword evidence="2" id="KW-1185">Reference proteome</keyword>
<dbReference type="EMBL" id="ML976786">
    <property type="protein sequence ID" value="KAF1964485.1"/>
    <property type="molecule type" value="Genomic_DNA"/>
</dbReference>